<dbReference type="Pfam" id="PF07690">
    <property type="entry name" value="MFS_1"/>
    <property type="match status" value="1"/>
</dbReference>
<keyword evidence="1" id="KW-1133">Transmembrane helix</keyword>
<feature type="domain" description="Major facilitator superfamily (MFS) profile" evidence="2">
    <location>
        <begin position="208"/>
        <end position="399"/>
    </location>
</feature>
<gene>
    <name evidence="3" type="ORF">Hfx1149_11870</name>
</gene>
<proteinExistence type="predicted"/>
<dbReference type="AlphaFoldDB" id="A0A643JZ48"/>
<name>A0A643JZ48_9EURY</name>
<feature type="transmembrane region" description="Helical" evidence="1">
    <location>
        <begin position="333"/>
        <end position="355"/>
    </location>
</feature>
<dbReference type="GO" id="GO:0022857">
    <property type="term" value="F:transmembrane transporter activity"/>
    <property type="evidence" value="ECO:0007669"/>
    <property type="project" value="InterPro"/>
</dbReference>
<reference evidence="3" key="1">
    <citation type="submission" date="2019-09" db="EMBL/GenBank/DDBJ databases">
        <title>Genomic analysis of Haloferax sp. CBA1149.</title>
        <authorList>
            <person name="Roh S.W."/>
        </authorList>
    </citation>
    <scope>NUCLEOTIDE SEQUENCE</scope>
    <source>
        <strain evidence="3">CBA1149</strain>
    </source>
</reference>
<evidence type="ECO:0000256" key="1">
    <source>
        <dbReference type="SAM" id="Phobius"/>
    </source>
</evidence>
<protein>
    <submittedName>
        <fullName evidence="3">MFS transporter</fullName>
    </submittedName>
</protein>
<comment type="caution">
    <text evidence="3">The sequence shown here is derived from an EMBL/GenBank/DDBJ whole genome shotgun (WGS) entry which is preliminary data.</text>
</comment>
<dbReference type="SUPFAM" id="SSF103473">
    <property type="entry name" value="MFS general substrate transporter"/>
    <property type="match status" value="1"/>
</dbReference>
<feature type="transmembrane region" description="Helical" evidence="1">
    <location>
        <begin position="240"/>
        <end position="261"/>
    </location>
</feature>
<sequence length="399" mass="40122">MTATRRERVTLALAVWGVLVSQVLLYPGVADLVSALGGSGDISAGMLFLVAEFAAFVTFASVWGAASDALSRRTSLIVVGALGGATSYLVLAALPSLGMPFSIALAVRLFGGAMTIGAFSLAITMLADLSGGNGRNMGAAGIAIGLGAALGSVVGGRLSTFDPLAPLYAAAAVLVGVALLVATVPDRAPDSVRVGIGTVLRKLAAKPAFSVPYAFGFIDRMTAGFFALVGVFYFRETFGVNAAVAGGVLALFFVPFAILQYPFGSLSDRVGRFRPVVVGSMLYGVAIVAVGLAPTFELAAGLMVVVGVFGALVAPATMALVTDLAPPGERGAALGGFNVFGSLGFLTGFVVGGVVADAVGYLPSFLVVGLAEVAIAVIALRAVKRLDRVGAGQPPVSAD</sequence>
<feature type="transmembrane region" description="Helical" evidence="1">
    <location>
        <begin position="76"/>
        <end position="97"/>
    </location>
</feature>
<evidence type="ECO:0000259" key="2">
    <source>
        <dbReference type="PROSITE" id="PS50850"/>
    </source>
</evidence>
<keyword evidence="1" id="KW-0812">Transmembrane</keyword>
<dbReference type="InterPro" id="IPR020846">
    <property type="entry name" value="MFS_dom"/>
</dbReference>
<dbReference type="InterPro" id="IPR036259">
    <property type="entry name" value="MFS_trans_sf"/>
</dbReference>
<dbReference type="PANTHER" id="PTHR23521">
    <property type="entry name" value="TRANSPORTER MFS SUPERFAMILY"/>
    <property type="match status" value="1"/>
</dbReference>
<dbReference type="Gene3D" id="1.20.1250.20">
    <property type="entry name" value="MFS general substrate transporter like domains"/>
    <property type="match status" value="2"/>
</dbReference>
<organism evidence="3">
    <name type="scientific">Haloferax sp. CBA1149</name>
    <dbReference type="NCBI Taxonomy" id="2650753"/>
    <lineage>
        <taxon>Archaea</taxon>
        <taxon>Methanobacteriati</taxon>
        <taxon>Methanobacteriota</taxon>
        <taxon>Stenosarchaea group</taxon>
        <taxon>Halobacteria</taxon>
        <taxon>Halobacteriales</taxon>
        <taxon>Haloferacaceae</taxon>
        <taxon>Haloferax</taxon>
    </lineage>
</organism>
<keyword evidence="1" id="KW-0472">Membrane</keyword>
<feature type="transmembrane region" description="Helical" evidence="1">
    <location>
        <begin position="299"/>
        <end position="321"/>
    </location>
</feature>
<feature type="transmembrane region" description="Helical" evidence="1">
    <location>
        <begin position="103"/>
        <end position="127"/>
    </location>
</feature>
<dbReference type="RefSeq" id="WP_151138718.1">
    <property type="nucleotide sequence ID" value="NZ_VZUS01000001.1"/>
</dbReference>
<dbReference type="EMBL" id="VZUS01000001">
    <property type="protein sequence ID" value="KAB1188693.1"/>
    <property type="molecule type" value="Genomic_DNA"/>
</dbReference>
<accession>A0A643JZ48</accession>
<feature type="transmembrane region" description="Helical" evidence="1">
    <location>
        <begin position="165"/>
        <end position="184"/>
    </location>
</feature>
<feature type="transmembrane region" description="Helical" evidence="1">
    <location>
        <begin position="273"/>
        <end position="293"/>
    </location>
</feature>
<dbReference type="PANTHER" id="PTHR23521:SF2">
    <property type="entry name" value="TRANSPORTER MFS SUPERFAMILY"/>
    <property type="match status" value="1"/>
</dbReference>
<feature type="transmembrane region" description="Helical" evidence="1">
    <location>
        <begin position="44"/>
        <end position="64"/>
    </location>
</feature>
<dbReference type="GO" id="GO:0005886">
    <property type="term" value="C:plasma membrane"/>
    <property type="evidence" value="ECO:0007669"/>
    <property type="project" value="TreeGrafter"/>
</dbReference>
<dbReference type="PROSITE" id="PS50850">
    <property type="entry name" value="MFS"/>
    <property type="match status" value="1"/>
</dbReference>
<feature type="transmembrane region" description="Helical" evidence="1">
    <location>
        <begin position="139"/>
        <end position="159"/>
    </location>
</feature>
<feature type="transmembrane region" description="Helical" evidence="1">
    <location>
        <begin position="361"/>
        <end position="380"/>
    </location>
</feature>
<feature type="transmembrane region" description="Helical" evidence="1">
    <location>
        <begin position="211"/>
        <end position="234"/>
    </location>
</feature>
<dbReference type="InterPro" id="IPR011701">
    <property type="entry name" value="MFS"/>
</dbReference>
<evidence type="ECO:0000313" key="3">
    <source>
        <dbReference type="EMBL" id="KAB1188693.1"/>
    </source>
</evidence>